<accession>A0A4R6U991</accession>
<reference evidence="1 2" key="1">
    <citation type="submission" date="2019-03" db="EMBL/GenBank/DDBJ databases">
        <title>Genomic Encyclopedia of Type Strains, Phase IV (KMG-IV): sequencing the most valuable type-strain genomes for metagenomic binning, comparative biology and taxonomic classification.</title>
        <authorList>
            <person name="Goeker M."/>
        </authorList>
    </citation>
    <scope>NUCLEOTIDE SEQUENCE [LARGE SCALE GENOMIC DNA]</scope>
    <source>
        <strain evidence="1 2">DSM 19605</strain>
    </source>
</reference>
<dbReference type="EMBL" id="SNYL01000008">
    <property type="protein sequence ID" value="TDQ43158.1"/>
    <property type="molecule type" value="Genomic_DNA"/>
</dbReference>
<protein>
    <submittedName>
        <fullName evidence="1">Uncharacterized protein</fullName>
    </submittedName>
</protein>
<dbReference type="AlphaFoldDB" id="A0A4R6U991"/>
<gene>
    <name evidence="1" type="ORF">DFR43_108102</name>
</gene>
<dbReference type="OrthoDB" id="8912452at2"/>
<dbReference type="Proteomes" id="UP000295510">
    <property type="component" value="Unassembled WGS sequence"/>
</dbReference>
<sequence>MSEKLRIKGAPARVSVMQGFVPLRTLWANDDAPYPSEHAARWALRKLRDELAEAGAVALHRNRLLIHPERFAAVVERAALSAYVERTAKNG</sequence>
<name>A0A4R6U991_9BURK</name>
<dbReference type="RefSeq" id="WP_133597552.1">
    <property type="nucleotide sequence ID" value="NZ_SNYL01000008.1"/>
</dbReference>
<organism evidence="1 2">
    <name type="scientific">Tepidicella xavieri</name>
    <dbReference type="NCBI Taxonomy" id="360241"/>
    <lineage>
        <taxon>Bacteria</taxon>
        <taxon>Pseudomonadati</taxon>
        <taxon>Pseudomonadota</taxon>
        <taxon>Betaproteobacteria</taxon>
        <taxon>Burkholderiales</taxon>
        <taxon>Tepidicella</taxon>
    </lineage>
</organism>
<keyword evidence="2" id="KW-1185">Reference proteome</keyword>
<evidence type="ECO:0000313" key="1">
    <source>
        <dbReference type="EMBL" id="TDQ43158.1"/>
    </source>
</evidence>
<comment type="caution">
    <text evidence="1">The sequence shown here is derived from an EMBL/GenBank/DDBJ whole genome shotgun (WGS) entry which is preliminary data.</text>
</comment>
<proteinExistence type="predicted"/>
<evidence type="ECO:0000313" key="2">
    <source>
        <dbReference type="Proteomes" id="UP000295510"/>
    </source>
</evidence>